<keyword evidence="8" id="KW-0325">Glycoprotein</keyword>
<dbReference type="Proteomes" id="UP000663829">
    <property type="component" value="Unassembled WGS sequence"/>
</dbReference>
<keyword evidence="7" id="KW-1015">Disulfide bond</keyword>
<dbReference type="InterPro" id="IPR007084">
    <property type="entry name" value="BRICHOS_dom"/>
</dbReference>
<evidence type="ECO:0000313" key="14">
    <source>
        <dbReference type="EMBL" id="CAF4277704.1"/>
    </source>
</evidence>
<keyword evidence="3 9" id="KW-0812">Transmembrane</keyword>
<evidence type="ECO:0000256" key="5">
    <source>
        <dbReference type="ARBA" id="ARBA00022989"/>
    </source>
</evidence>
<feature type="domain" description="BRICHOS" evidence="10">
    <location>
        <begin position="172"/>
        <end position="270"/>
    </location>
</feature>
<dbReference type="InterPro" id="IPR040145">
    <property type="entry name" value="ITM2"/>
</dbReference>
<proteinExistence type="inferred from homology"/>
<keyword evidence="4 9" id="KW-0735">Signal-anchor</keyword>
<dbReference type="Proteomes" id="UP000677228">
    <property type="component" value="Unassembled WGS sequence"/>
</dbReference>
<accession>A0A815JNW8</accession>
<reference evidence="12" key="1">
    <citation type="submission" date="2021-02" db="EMBL/GenBank/DDBJ databases">
        <authorList>
            <person name="Nowell W R."/>
        </authorList>
    </citation>
    <scope>NUCLEOTIDE SEQUENCE</scope>
</reference>
<dbReference type="Proteomes" id="UP000681722">
    <property type="component" value="Unassembled WGS sequence"/>
</dbReference>
<dbReference type="Pfam" id="PF04089">
    <property type="entry name" value="BRICHOS"/>
    <property type="match status" value="1"/>
</dbReference>
<evidence type="ECO:0000313" key="11">
    <source>
        <dbReference type="EMBL" id="CAF1228838.1"/>
    </source>
</evidence>
<dbReference type="SMART" id="SM01039">
    <property type="entry name" value="BRICHOS"/>
    <property type="match status" value="1"/>
</dbReference>
<dbReference type="EMBL" id="CAJOBA010037158">
    <property type="protein sequence ID" value="CAF4036867.1"/>
    <property type="molecule type" value="Genomic_DNA"/>
</dbReference>
<dbReference type="GO" id="GO:0005886">
    <property type="term" value="C:plasma membrane"/>
    <property type="evidence" value="ECO:0007669"/>
    <property type="project" value="UniProtKB-UniRule"/>
</dbReference>
<evidence type="ECO:0000313" key="12">
    <source>
        <dbReference type="EMBL" id="CAF1382512.1"/>
    </source>
</evidence>
<evidence type="ECO:0000256" key="2">
    <source>
        <dbReference type="ARBA" id="ARBA00006794"/>
    </source>
</evidence>
<comment type="subcellular location">
    <subcellularLocation>
        <location evidence="1 9">Membrane</location>
        <topology evidence="1 9">Single-pass type II membrane protein</topology>
    </subcellularLocation>
</comment>
<evidence type="ECO:0000256" key="9">
    <source>
        <dbReference type="RuleBase" id="RU367061"/>
    </source>
</evidence>
<dbReference type="PROSITE" id="PS50869">
    <property type="entry name" value="BRICHOS"/>
    <property type="match status" value="1"/>
</dbReference>
<keyword evidence="15" id="KW-1185">Reference proteome</keyword>
<protein>
    <recommendedName>
        <fullName evidence="9">Integral membrane protein 2</fullName>
    </recommendedName>
</protein>
<comment type="similarity">
    <text evidence="2 9">Belongs to the ITM2 family.</text>
</comment>
<dbReference type="GO" id="GO:0042985">
    <property type="term" value="P:negative regulation of amyloid precursor protein biosynthetic process"/>
    <property type="evidence" value="ECO:0007669"/>
    <property type="project" value="TreeGrafter"/>
</dbReference>
<dbReference type="Proteomes" id="UP000682733">
    <property type="component" value="Unassembled WGS sequence"/>
</dbReference>
<evidence type="ECO:0000256" key="4">
    <source>
        <dbReference type="ARBA" id="ARBA00022968"/>
    </source>
</evidence>
<evidence type="ECO:0000313" key="15">
    <source>
        <dbReference type="Proteomes" id="UP000663829"/>
    </source>
</evidence>
<comment type="caution">
    <text evidence="12">The sequence shown here is derived from an EMBL/GenBank/DDBJ whole genome shotgun (WGS) entry which is preliminary data.</text>
</comment>
<keyword evidence="6 9" id="KW-0472">Membrane</keyword>
<dbReference type="PANTHER" id="PTHR10962">
    <property type="entry name" value="INTEGRAL TRANSMEMBRANE PROTEIN 2"/>
    <property type="match status" value="1"/>
</dbReference>
<keyword evidence="9" id="KW-1003">Cell membrane</keyword>
<evidence type="ECO:0000256" key="3">
    <source>
        <dbReference type="ARBA" id="ARBA00022692"/>
    </source>
</evidence>
<dbReference type="GO" id="GO:0005794">
    <property type="term" value="C:Golgi apparatus"/>
    <property type="evidence" value="ECO:0007669"/>
    <property type="project" value="TreeGrafter"/>
</dbReference>
<dbReference type="PANTHER" id="PTHR10962:SF1">
    <property type="entry name" value="INTEGRAL MEMBRANE PROTEIN 2"/>
    <property type="match status" value="1"/>
</dbReference>
<evidence type="ECO:0000256" key="7">
    <source>
        <dbReference type="ARBA" id="ARBA00023157"/>
    </source>
</evidence>
<dbReference type="AlphaFoldDB" id="A0A815JNW8"/>
<evidence type="ECO:0000259" key="10">
    <source>
        <dbReference type="PROSITE" id="PS50869"/>
    </source>
</evidence>
<dbReference type="EMBL" id="CAJNOK010015613">
    <property type="protein sequence ID" value="CAF1228838.1"/>
    <property type="molecule type" value="Genomic_DNA"/>
</dbReference>
<sequence length="306" mass="34845">MVGVILITPTAKQSNTATDDKEKLVDGDTIIDVVAIKEGLEDPTLITTSVRQRREPPSGLLICVSAVLLLVCISIGSWLFYDFYNRAPRTWHRTCKYRLKSTQLDDGGIFFDHGGLVAFDDGNNHLISNFVKQGSENNYEFNPTKKDIPEEFQQDVKIDVKNNLELIDVPQLGISNHIRVVHDFQHNTTAIRDFDVEKCFVLPLDREHVPNPANFIETFLMKMPGSYLPDNEIIRRTMKIQMPSLTRKEVRDAYGSVISEECNGVKVYRLVKKPAEEEKIVVRRSRSIKHFYVFSAGKKAFAIDVD</sequence>
<organism evidence="12 15">
    <name type="scientific">Didymodactylos carnosus</name>
    <dbReference type="NCBI Taxonomy" id="1234261"/>
    <lineage>
        <taxon>Eukaryota</taxon>
        <taxon>Metazoa</taxon>
        <taxon>Spiralia</taxon>
        <taxon>Gnathifera</taxon>
        <taxon>Rotifera</taxon>
        <taxon>Eurotatoria</taxon>
        <taxon>Bdelloidea</taxon>
        <taxon>Philodinida</taxon>
        <taxon>Philodinidae</taxon>
        <taxon>Didymodactylos</taxon>
    </lineage>
</organism>
<dbReference type="OrthoDB" id="9982095at2759"/>
<evidence type="ECO:0000256" key="8">
    <source>
        <dbReference type="ARBA" id="ARBA00023180"/>
    </source>
</evidence>
<dbReference type="EMBL" id="CAJNOQ010016519">
    <property type="protein sequence ID" value="CAF1382512.1"/>
    <property type="molecule type" value="Genomic_DNA"/>
</dbReference>
<name>A0A815JNW8_9BILA</name>
<dbReference type="EMBL" id="CAJOBC010081920">
    <property type="protein sequence ID" value="CAF4277704.1"/>
    <property type="molecule type" value="Genomic_DNA"/>
</dbReference>
<dbReference type="GO" id="GO:0070062">
    <property type="term" value="C:extracellular exosome"/>
    <property type="evidence" value="ECO:0007669"/>
    <property type="project" value="TreeGrafter"/>
</dbReference>
<dbReference type="GO" id="GO:0001540">
    <property type="term" value="F:amyloid-beta binding"/>
    <property type="evidence" value="ECO:0007669"/>
    <property type="project" value="TreeGrafter"/>
</dbReference>
<evidence type="ECO:0000256" key="1">
    <source>
        <dbReference type="ARBA" id="ARBA00004606"/>
    </source>
</evidence>
<evidence type="ECO:0000313" key="13">
    <source>
        <dbReference type="EMBL" id="CAF4036867.1"/>
    </source>
</evidence>
<keyword evidence="5 9" id="KW-1133">Transmembrane helix</keyword>
<evidence type="ECO:0000256" key="6">
    <source>
        <dbReference type="ARBA" id="ARBA00023136"/>
    </source>
</evidence>
<feature type="transmembrane region" description="Helical" evidence="9">
    <location>
        <begin position="59"/>
        <end position="81"/>
    </location>
</feature>
<gene>
    <name evidence="12" type="ORF">GPM918_LOCUS32398</name>
    <name evidence="11" type="ORF">OVA965_LOCUS25276</name>
    <name evidence="14" type="ORF">SRO942_LOCUS33066</name>
    <name evidence="13" type="ORF">TMI583_LOCUS26003</name>
</gene>